<dbReference type="AlphaFoldDB" id="A0A0M4E6R3"/>
<evidence type="ECO:0000313" key="3">
    <source>
        <dbReference type="Proteomes" id="UP000494163"/>
    </source>
</evidence>
<name>A0A0M4E6R3_DROBS</name>
<feature type="signal peptide" evidence="1">
    <location>
        <begin position="1"/>
        <end position="23"/>
    </location>
</feature>
<organism evidence="2 3">
    <name type="scientific">Drosophila busckii</name>
    <name type="common">Fruit fly</name>
    <dbReference type="NCBI Taxonomy" id="30019"/>
    <lineage>
        <taxon>Eukaryota</taxon>
        <taxon>Metazoa</taxon>
        <taxon>Ecdysozoa</taxon>
        <taxon>Arthropoda</taxon>
        <taxon>Hexapoda</taxon>
        <taxon>Insecta</taxon>
        <taxon>Pterygota</taxon>
        <taxon>Neoptera</taxon>
        <taxon>Endopterygota</taxon>
        <taxon>Diptera</taxon>
        <taxon>Brachycera</taxon>
        <taxon>Muscomorpha</taxon>
        <taxon>Ephydroidea</taxon>
        <taxon>Drosophilidae</taxon>
        <taxon>Drosophila</taxon>
    </lineage>
</organism>
<dbReference type="EMBL" id="CP012524">
    <property type="protein sequence ID" value="ALC42241.1"/>
    <property type="molecule type" value="Genomic_DNA"/>
</dbReference>
<dbReference type="OrthoDB" id="7818833at2759"/>
<accession>A0A0M4E6R3</accession>
<keyword evidence="1" id="KW-0732">Signal</keyword>
<dbReference type="InterPro" id="IPR036728">
    <property type="entry name" value="PBP_GOBP_sf"/>
</dbReference>
<sequence length="144" mass="16547">MQIKVQWALGLYIWLVICQLGSCVDDENCQKQNNITINELNAIPRDAIVQDLPERFKCYAKCMLQPILGQDGRISVELAAQTPPWDVQPLRMKQCKYKYEAINAQNCDYAIMVLGCLISKNNPDLNHTLYVKCWDKHPNSQDDC</sequence>
<protein>
    <submittedName>
        <fullName evidence="2">Obp18a</fullName>
    </submittedName>
</protein>
<dbReference type="OMA" id="DDENCQK"/>
<dbReference type="SUPFAM" id="SSF47565">
    <property type="entry name" value="Insect pheromone/odorant-binding proteins"/>
    <property type="match status" value="1"/>
</dbReference>
<feature type="chain" id="PRO_5005792984" evidence="1">
    <location>
        <begin position="24"/>
        <end position="144"/>
    </location>
</feature>
<evidence type="ECO:0000256" key="1">
    <source>
        <dbReference type="SAM" id="SignalP"/>
    </source>
</evidence>
<dbReference type="Proteomes" id="UP000494163">
    <property type="component" value="Chromosome 2R"/>
</dbReference>
<reference evidence="2 3" key="1">
    <citation type="submission" date="2015-08" db="EMBL/GenBank/DDBJ databases">
        <title>Ancestral chromatin configuration constrains chromatin evolution on differentiating sex chromosomes in Drosophila.</title>
        <authorList>
            <person name="Zhou Q."/>
            <person name="Bachtrog D."/>
        </authorList>
    </citation>
    <scope>NUCLEOTIDE SEQUENCE [LARGE SCALE GENOMIC DNA]</scope>
    <source>
        <tissue evidence="2">Whole larvae</tissue>
    </source>
</reference>
<proteinExistence type="predicted"/>
<gene>
    <name evidence="2" type="ORF">Dbus_chr2Rg1820</name>
</gene>
<dbReference type="Gene3D" id="1.10.238.20">
    <property type="entry name" value="Pheromone/general odorant binding protein domain"/>
    <property type="match status" value="1"/>
</dbReference>
<evidence type="ECO:0000313" key="2">
    <source>
        <dbReference type="EMBL" id="ALC42241.1"/>
    </source>
</evidence>
<keyword evidence="3" id="KW-1185">Reference proteome</keyword>
<dbReference type="GO" id="GO:0005549">
    <property type="term" value="F:odorant binding"/>
    <property type="evidence" value="ECO:0007669"/>
    <property type="project" value="InterPro"/>
</dbReference>